<dbReference type="SUPFAM" id="SSF56784">
    <property type="entry name" value="HAD-like"/>
    <property type="match status" value="1"/>
</dbReference>
<dbReference type="PANTHER" id="PTHR10000">
    <property type="entry name" value="PHOSPHOSERINE PHOSPHATASE"/>
    <property type="match status" value="1"/>
</dbReference>
<dbReference type="Gene3D" id="3.30.1240.10">
    <property type="match status" value="1"/>
</dbReference>
<accession>A0A414PMZ3</accession>
<dbReference type="GO" id="GO:0000287">
    <property type="term" value="F:magnesium ion binding"/>
    <property type="evidence" value="ECO:0007669"/>
    <property type="project" value="TreeGrafter"/>
</dbReference>
<gene>
    <name evidence="1" type="ORF">DW663_12040</name>
</gene>
<dbReference type="EMBL" id="QRHL01000038">
    <property type="protein sequence ID" value="RHF69823.1"/>
    <property type="molecule type" value="Genomic_DNA"/>
</dbReference>
<dbReference type="AlphaFoldDB" id="A0A414PMZ3"/>
<organism evidence="1 2">
    <name type="scientific">Fusobacterium mortiferum</name>
    <dbReference type="NCBI Taxonomy" id="850"/>
    <lineage>
        <taxon>Bacteria</taxon>
        <taxon>Fusobacteriati</taxon>
        <taxon>Fusobacteriota</taxon>
        <taxon>Fusobacteriia</taxon>
        <taxon>Fusobacteriales</taxon>
        <taxon>Fusobacteriaceae</taxon>
        <taxon>Fusobacterium</taxon>
    </lineage>
</organism>
<dbReference type="PROSITE" id="PS01228">
    <property type="entry name" value="COF_1"/>
    <property type="match status" value="1"/>
</dbReference>
<reference evidence="1 2" key="1">
    <citation type="submission" date="2018-08" db="EMBL/GenBank/DDBJ databases">
        <title>A genome reference for cultivated species of the human gut microbiota.</title>
        <authorList>
            <person name="Zou Y."/>
            <person name="Xue W."/>
            <person name="Luo G."/>
        </authorList>
    </citation>
    <scope>NUCLEOTIDE SEQUENCE [LARGE SCALE GENOMIC DNA]</scope>
    <source>
        <strain evidence="1 2">AM25-1</strain>
    </source>
</reference>
<sequence>MIKLIITDMDGTLLNSKNEINDEFWEIQDKLSKQDVIFAVASGRPYYNLVERFKNIKDNMLFISENGACVMYQEKEIYSNTMKREDVFFLLNICKNIKGIVPILCGKKSAYVEKNIYYNDRCGFKEEISKYYNKLEIVDDLNEIEDEFFKIAVCDFLISEKNSYKYFKGYEDKFQVVISGKVWMDLGKLDTSKGMAIRMTQQNLNISYDETMVFGDYLNDYSMMEEAKYSYAMKNAHPQLKEVANFITKEDNDNNGVLETIKEYFPNL</sequence>
<name>A0A414PMZ3_FUSMR</name>
<dbReference type="InterPro" id="IPR023214">
    <property type="entry name" value="HAD_sf"/>
</dbReference>
<dbReference type="SFLD" id="SFLDG01144">
    <property type="entry name" value="C2.B.4:_PGP_Like"/>
    <property type="match status" value="1"/>
</dbReference>
<dbReference type="InterPro" id="IPR006379">
    <property type="entry name" value="HAD-SF_hydro_IIB"/>
</dbReference>
<protein>
    <submittedName>
        <fullName evidence="1">HAD family phosphatase</fullName>
    </submittedName>
</protein>
<evidence type="ECO:0000313" key="1">
    <source>
        <dbReference type="EMBL" id="RHF69823.1"/>
    </source>
</evidence>
<proteinExistence type="predicted"/>
<dbReference type="GO" id="GO:0005829">
    <property type="term" value="C:cytosol"/>
    <property type="evidence" value="ECO:0007669"/>
    <property type="project" value="TreeGrafter"/>
</dbReference>
<dbReference type="Pfam" id="PF08282">
    <property type="entry name" value="Hydrolase_3"/>
    <property type="match status" value="1"/>
</dbReference>
<dbReference type="InterPro" id="IPR000150">
    <property type="entry name" value="Cof"/>
</dbReference>
<dbReference type="NCBIfam" id="TIGR01484">
    <property type="entry name" value="HAD-SF-IIB"/>
    <property type="match status" value="1"/>
</dbReference>
<comment type="caution">
    <text evidence="1">The sequence shown here is derived from an EMBL/GenBank/DDBJ whole genome shotgun (WGS) entry which is preliminary data.</text>
</comment>
<dbReference type="Gene3D" id="3.40.50.1000">
    <property type="entry name" value="HAD superfamily/HAD-like"/>
    <property type="match status" value="1"/>
</dbReference>
<dbReference type="SFLD" id="SFLDS00003">
    <property type="entry name" value="Haloacid_Dehalogenase"/>
    <property type="match status" value="1"/>
</dbReference>
<dbReference type="RefSeq" id="WP_117709519.1">
    <property type="nucleotide sequence ID" value="NZ_JADYUV010000031.1"/>
</dbReference>
<evidence type="ECO:0000313" key="2">
    <source>
        <dbReference type="Proteomes" id="UP000284676"/>
    </source>
</evidence>
<dbReference type="SFLD" id="SFLDG01140">
    <property type="entry name" value="C2.B:_Phosphomannomutase_and_P"/>
    <property type="match status" value="1"/>
</dbReference>
<dbReference type="Proteomes" id="UP000284676">
    <property type="component" value="Unassembled WGS sequence"/>
</dbReference>
<dbReference type="InterPro" id="IPR036412">
    <property type="entry name" value="HAD-like_sf"/>
</dbReference>
<dbReference type="GO" id="GO:0016791">
    <property type="term" value="F:phosphatase activity"/>
    <property type="evidence" value="ECO:0007669"/>
    <property type="project" value="TreeGrafter"/>
</dbReference>
<dbReference type="NCBIfam" id="TIGR00099">
    <property type="entry name" value="Cof-subfamily"/>
    <property type="match status" value="1"/>
</dbReference>
<dbReference type="PANTHER" id="PTHR10000:SF8">
    <property type="entry name" value="HAD SUPERFAMILY HYDROLASE-LIKE, TYPE 3"/>
    <property type="match status" value="1"/>
</dbReference>